<dbReference type="RefSeq" id="WP_212702635.1">
    <property type="nucleotide sequence ID" value="NZ_JADMKU010000021.1"/>
</dbReference>
<evidence type="ECO:0000313" key="6">
    <source>
        <dbReference type="Proteomes" id="UP001195941"/>
    </source>
</evidence>
<gene>
    <name evidence="5" type="ORF">IT775_17995</name>
</gene>
<dbReference type="PROSITE" id="PS00894">
    <property type="entry name" value="HTH_DEOR_1"/>
    <property type="match status" value="1"/>
</dbReference>
<proteinExistence type="predicted"/>
<dbReference type="SMART" id="SM00420">
    <property type="entry name" value="HTH_DEOR"/>
    <property type="match status" value="1"/>
</dbReference>
<dbReference type="SUPFAM" id="SSF100950">
    <property type="entry name" value="NagB/RpiA/CoA transferase-like"/>
    <property type="match status" value="1"/>
</dbReference>
<dbReference type="InterPro" id="IPR037171">
    <property type="entry name" value="NagB/RpiA_transferase-like"/>
</dbReference>
<keyword evidence="6" id="KW-1185">Reference proteome</keyword>
<evidence type="ECO:0000256" key="1">
    <source>
        <dbReference type="ARBA" id="ARBA00023015"/>
    </source>
</evidence>
<dbReference type="PROSITE" id="PS51000">
    <property type="entry name" value="HTH_DEOR_2"/>
    <property type="match status" value="1"/>
</dbReference>
<organism evidence="5 6">
    <name type="scientific">Thalassovita aquimarina</name>
    <dbReference type="NCBI Taxonomy" id="2785917"/>
    <lineage>
        <taxon>Bacteria</taxon>
        <taxon>Pseudomonadati</taxon>
        <taxon>Pseudomonadota</taxon>
        <taxon>Alphaproteobacteria</taxon>
        <taxon>Rhodobacterales</taxon>
        <taxon>Roseobacteraceae</taxon>
        <taxon>Thalassovita</taxon>
    </lineage>
</organism>
<dbReference type="InterPro" id="IPR036390">
    <property type="entry name" value="WH_DNA-bd_sf"/>
</dbReference>
<dbReference type="InterPro" id="IPR014036">
    <property type="entry name" value="DeoR-like_C"/>
</dbReference>
<dbReference type="SUPFAM" id="SSF46785">
    <property type="entry name" value="Winged helix' DNA-binding domain"/>
    <property type="match status" value="1"/>
</dbReference>
<dbReference type="InterPro" id="IPR036388">
    <property type="entry name" value="WH-like_DNA-bd_sf"/>
</dbReference>
<dbReference type="Gene3D" id="1.10.10.10">
    <property type="entry name" value="Winged helix-like DNA-binding domain superfamily/Winged helix DNA-binding domain"/>
    <property type="match status" value="1"/>
</dbReference>
<keyword evidence="1" id="KW-0805">Transcription regulation</keyword>
<dbReference type="Proteomes" id="UP001195941">
    <property type="component" value="Unassembled WGS sequence"/>
</dbReference>
<accession>A0ABS5HWR9</accession>
<dbReference type="InterPro" id="IPR001034">
    <property type="entry name" value="DeoR_HTH"/>
</dbReference>
<sequence>MQDQNTTSPATPRRLRKSERREQILLELRLAPHVRISELAEQFGVTTETIRRDVEDMSREGLLSRAHGGASAAPVGAMQNFDERSRDRVEERSRIGRHAAAMVRPGEVIFIDAGATTLQLARFLAFNGTPVTAITNSLQVAMALGQSSATRVIMCPGDYLPAESAVTGTDAIEFIGRHNADQTFIGASGISERGVSEAVPGFAAVKRAMMRQSPQTHLLIDGNKFGQDCLDIIERPAAFRTVIADRAPEKTLKQALVGAGVTISVAG</sequence>
<name>A0ABS5HWR9_9RHOB</name>
<feature type="domain" description="HTH deoR-type" evidence="4">
    <location>
        <begin position="17"/>
        <end position="72"/>
    </location>
</feature>
<keyword evidence="2" id="KW-0238">DNA-binding</keyword>
<reference evidence="5 6" key="1">
    <citation type="journal article" date="2021" name="Arch. Microbiol.">
        <title>Thalassobius aquimarinus sp. nov., isolated from the Sea of Japan seashore.</title>
        <authorList>
            <person name="Kurilenko V.V."/>
            <person name="Romanenko L.A."/>
            <person name="Chernysheva N.Y."/>
            <person name="Velansky P.V."/>
            <person name="Tekutyeva L.A."/>
            <person name="Isaeva M.P."/>
            <person name="Mikhailov V.V."/>
        </authorList>
    </citation>
    <scope>NUCLEOTIDE SEQUENCE [LARGE SCALE GENOMIC DNA]</scope>
    <source>
        <strain evidence="5 6">KMM 8518</strain>
    </source>
</reference>
<evidence type="ECO:0000313" key="5">
    <source>
        <dbReference type="EMBL" id="MBR9653013.1"/>
    </source>
</evidence>
<comment type="caution">
    <text evidence="5">The sequence shown here is derived from an EMBL/GenBank/DDBJ whole genome shotgun (WGS) entry which is preliminary data.</text>
</comment>
<dbReference type="PANTHER" id="PTHR30363:SF44">
    <property type="entry name" value="AGA OPERON TRANSCRIPTIONAL REPRESSOR-RELATED"/>
    <property type="match status" value="1"/>
</dbReference>
<dbReference type="SMART" id="SM01134">
    <property type="entry name" value="DeoRC"/>
    <property type="match status" value="1"/>
</dbReference>
<dbReference type="InterPro" id="IPR018356">
    <property type="entry name" value="Tscrpt_reg_HTH_DeoR_CS"/>
</dbReference>
<evidence type="ECO:0000256" key="3">
    <source>
        <dbReference type="ARBA" id="ARBA00023163"/>
    </source>
</evidence>
<protein>
    <submittedName>
        <fullName evidence="5">DeoR/GlpR transcriptional regulator</fullName>
    </submittedName>
</protein>
<evidence type="ECO:0000259" key="4">
    <source>
        <dbReference type="PROSITE" id="PS51000"/>
    </source>
</evidence>
<dbReference type="Pfam" id="PF00455">
    <property type="entry name" value="DeoRC"/>
    <property type="match status" value="1"/>
</dbReference>
<dbReference type="EMBL" id="JADMKU010000021">
    <property type="protein sequence ID" value="MBR9653013.1"/>
    <property type="molecule type" value="Genomic_DNA"/>
</dbReference>
<evidence type="ECO:0000256" key="2">
    <source>
        <dbReference type="ARBA" id="ARBA00023125"/>
    </source>
</evidence>
<keyword evidence="3" id="KW-0804">Transcription</keyword>
<dbReference type="PANTHER" id="PTHR30363">
    <property type="entry name" value="HTH-TYPE TRANSCRIPTIONAL REGULATOR SRLR-RELATED"/>
    <property type="match status" value="1"/>
</dbReference>
<dbReference type="InterPro" id="IPR050313">
    <property type="entry name" value="Carb_Metab_HTH_regulators"/>
</dbReference>
<dbReference type="Pfam" id="PF08220">
    <property type="entry name" value="HTH_DeoR"/>
    <property type="match status" value="1"/>
</dbReference>
<dbReference type="PRINTS" id="PR00037">
    <property type="entry name" value="HTHLACR"/>
</dbReference>